<dbReference type="InterPro" id="IPR051829">
    <property type="entry name" value="Multiheme_Cytochr_ET"/>
</dbReference>
<sequence>MTNVCRQCGWLVALAAVATGCGKPSVTPADTTAATGATRHPVVVRTPPGPPVVPTGTVDEKGRPVSIACATCHASNPANPEAKLGTPLTRFHQGLTGKHGNLTCTSCHNPADGYASLRLADGKSVPYTAVMTLCAQCHGPQFRDYQHGAHGGMTGHWDLSKGGRSRNNCVDCHDPHAPKYPTVTPAPGPNDRFQTGGGRE</sequence>
<proteinExistence type="predicted"/>
<dbReference type="InterPro" id="IPR036280">
    <property type="entry name" value="Multihaem_cyt_sf"/>
</dbReference>
<dbReference type="EMBL" id="CP036273">
    <property type="protein sequence ID" value="QDU24131.1"/>
    <property type="molecule type" value="Genomic_DNA"/>
</dbReference>
<dbReference type="PROSITE" id="PS51257">
    <property type="entry name" value="PROKAR_LIPOPROTEIN"/>
    <property type="match status" value="1"/>
</dbReference>
<keyword evidence="1" id="KW-0732">Signal</keyword>
<dbReference type="AlphaFoldDB" id="A0A517Y316"/>
<dbReference type="Gene3D" id="3.90.10.10">
    <property type="entry name" value="Cytochrome C3"/>
    <property type="match status" value="1"/>
</dbReference>
<dbReference type="PANTHER" id="PTHR35038">
    <property type="entry name" value="DISSIMILATORY SULFITE REDUCTASE SIRA"/>
    <property type="match status" value="1"/>
</dbReference>
<organism evidence="3 4">
    <name type="scientific">Urbifossiella limnaea</name>
    <dbReference type="NCBI Taxonomy" id="2528023"/>
    <lineage>
        <taxon>Bacteria</taxon>
        <taxon>Pseudomonadati</taxon>
        <taxon>Planctomycetota</taxon>
        <taxon>Planctomycetia</taxon>
        <taxon>Gemmatales</taxon>
        <taxon>Gemmataceae</taxon>
        <taxon>Urbifossiella</taxon>
    </lineage>
</organism>
<feature type="region of interest" description="Disordered" evidence="2">
    <location>
        <begin position="177"/>
        <end position="200"/>
    </location>
</feature>
<evidence type="ECO:0000256" key="2">
    <source>
        <dbReference type="SAM" id="MobiDB-lite"/>
    </source>
</evidence>
<accession>A0A517Y316</accession>
<reference evidence="3 4" key="1">
    <citation type="submission" date="2019-02" db="EMBL/GenBank/DDBJ databases">
        <title>Deep-cultivation of Planctomycetes and their phenomic and genomic characterization uncovers novel biology.</title>
        <authorList>
            <person name="Wiegand S."/>
            <person name="Jogler M."/>
            <person name="Boedeker C."/>
            <person name="Pinto D."/>
            <person name="Vollmers J."/>
            <person name="Rivas-Marin E."/>
            <person name="Kohn T."/>
            <person name="Peeters S.H."/>
            <person name="Heuer A."/>
            <person name="Rast P."/>
            <person name="Oberbeckmann S."/>
            <person name="Bunk B."/>
            <person name="Jeske O."/>
            <person name="Meyerdierks A."/>
            <person name="Storesund J.E."/>
            <person name="Kallscheuer N."/>
            <person name="Luecker S."/>
            <person name="Lage O.M."/>
            <person name="Pohl T."/>
            <person name="Merkel B.J."/>
            <person name="Hornburger P."/>
            <person name="Mueller R.-W."/>
            <person name="Bruemmer F."/>
            <person name="Labrenz M."/>
            <person name="Spormann A.M."/>
            <person name="Op den Camp H."/>
            <person name="Overmann J."/>
            <person name="Amann R."/>
            <person name="Jetten M.S.M."/>
            <person name="Mascher T."/>
            <person name="Medema M.H."/>
            <person name="Devos D.P."/>
            <person name="Kaster A.-K."/>
            <person name="Ovreas L."/>
            <person name="Rohde M."/>
            <person name="Galperin M.Y."/>
            <person name="Jogler C."/>
        </authorList>
    </citation>
    <scope>NUCLEOTIDE SEQUENCE [LARGE SCALE GENOMIC DNA]</scope>
    <source>
        <strain evidence="3 4">ETA_A1</strain>
    </source>
</reference>
<evidence type="ECO:0000313" key="4">
    <source>
        <dbReference type="Proteomes" id="UP000319576"/>
    </source>
</evidence>
<gene>
    <name evidence="3" type="ORF">ETAA1_61450</name>
</gene>
<dbReference type="SUPFAM" id="SSF48695">
    <property type="entry name" value="Multiheme cytochromes"/>
    <property type="match status" value="1"/>
</dbReference>
<dbReference type="Proteomes" id="UP000319576">
    <property type="component" value="Chromosome"/>
</dbReference>
<evidence type="ECO:0000256" key="1">
    <source>
        <dbReference type="ARBA" id="ARBA00022729"/>
    </source>
</evidence>
<protein>
    <submittedName>
        <fullName evidence="3">Uncharacterized protein</fullName>
    </submittedName>
</protein>
<evidence type="ECO:0000313" key="3">
    <source>
        <dbReference type="EMBL" id="QDU24131.1"/>
    </source>
</evidence>
<dbReference type="KEGG" id="uli:ETAA1_61450"/>
<keyword evidence="4" id="KW-1185">Reference proteome</keyword>
<name>A0A517Y316_9BACT</name>